<protein>
    <recommendedName>
        <fullName evidence="4">phosphoserine phosphatase</fullName>
        <ecNumber evidence="4">3.1.3.3</ecNumber>
    </recommendedName>
    <alternativeName>
        <fullName evidence="10">O-phosphoserine phosphohydrolase</fullName>
    </alternativeName>
</protein>
<evidence type="ECO:0000256" key="6">
    <source>
        <dbReference type="ARBA" id="ARBA00022723"/>
    </source>
</evidence>
<keyword evidence="8" id="KW-0460">Magnesium</keyword>
<keyword evidence="5" id="KW-0028">Amino-acid biosynthesis</keyword>
<dbReference type="PANTHER" id="PTHR43344:SF2">
    <property type="entry name" value="PHOSPHOSERINE PHOSPHATASE"/>
    <property type="match status" value="1"/>
</dbReference>
<dbReference type="NCBIfam" id="TIGR01488">
    <property type="entry name" value="HAD-SF-IB"/>
    <property type="match status" value="1"/>
</dbReference>
<accession>A0A1D9DZ83</accession>
<dbReference type="EMBL" id="CP015208">
    <property type="protein sequence ID" value="AOY56118.1"/>
    <property type="molecule type" value="Genomic_DNA"/>
</dbReference>
<comment type="similarity">
    <text evidence="3">Belongs to the HAD-like hydrolase superfamily. SerB family.</text>
</comment>
<proteinExistence type="inferred from homology"/>
<keyword evidence="7" id="KW-0378">Hydrolase</keyword>
<dbReference type="STRING" id="535712.A4Z71_03870"/>
<dbReference type="InterPro" id="IPR050582">
    <property type="entry name" value="HAD-like_SerB"/>
</dbReference>
<evidence type="ECO:0000256" key="1">
    <source>
        <dbReference type="ARBA" id="ARBA00001946"/>
    </source>
</evidence>
<dbReference type="SUPFAM" id="SSF56784">
    <property type="entry name" value="HAD-like"/>
    <property type="match status" value="1"/>
</dbReference>
<comment type="catalytic activity">
    <reaction evidence="11">
        <text>O-phospho-L-serine + H2O = L-serine + phosphate</text>
        <dbReference type="Rhea" id="RHEA:21208"/>
        <dbReference type="ChEBI" id="CHEBI:15377"/>
        <dbReference type="ChEBI" id="CHEBI:33384"/>
        <dbReference type="ChEBI" id="CHEBI:43474"/>
        <dbReference type="ChEBI" id="CHEBI:57524"/>
        <dbReference type="EC" id="3.1.3.3"/>
    </reaction>
</comment>
<dbReference type="AlphaFoldDB" id="A0A1D9DZ83"/>
<dbReference type="InterPro" id="IPR036412">
    <property type="entry name" value="HAD-like_sf"/>
</dbReference>
<dbReference type="GO" id="GO:0000287">
    <property type="term" value="F:magnesium ion binding"/>
    <property type="evidence" value="ECO:0007669"/>
    <property type="project" value="TreeGrafter"/>
</dbReference>
<evidence type="ECO:0000256" key="12">
    <source>
        <dbReference type="ARBA" id="ARBA00048523"/>
    </source>
</evidence>
<comment type="pathway">
    <text evidence="2">Amino-acid biosynthesis; L-serine biosynthesis; L-serine from 3-phospho-D-glycerate: step 3/3.</text>
</comment>
<evidence type="ECO:0000256" key="9">
    <source>
        <dbReference type="ARBA" id="ARBA00023299"/>
    </source>
</evidence>
<evidence type="ECO:0000256" key="10">
    <source>
        <dbReference type="ARBA" id="ARBA00031693"/>
    </source>
</evidence>
<evidence type="ECO:0000256" key="8">
    <source>
        <dbReference type="ARBA" id="ARBA00022842"/>
    </source>
</evidence>
<dbReference type="Proteomes" id="UP000243784">
    <property type="component" value="Chromosome"/>
</dbReference>
<evidence type="ECO:0000256" key="3">
    <source>
        <dbReference type="ARBA" id="ARBA00009184"/>
    </source>
</evidence>
<gene>
    <name evidence="14" type="ORF">A4Z71_03870</name>
</gene>
<evidence type="ECO:0000313" key="15">
    <source>
        <dbReference type="Proteomes" id="UP000243784"/>
    </source>
</evidence>
<keyword evidence="15" id="KW-1185">Reference proteome</keyword>
<dbReference type="GO" id="GO:0005737">
    <property type="term" value="C:cytoplasm"/>
    <property type="evidence" value="ECO:0007669"/>
    <property type="project" value="TreeGrafter"/>
</dbReference>
<comment type="catalytic activity">
    <reaction evidence="12">
        <text>O-phospho-D-serine + H2O = D-serine + phosphate</text>
        <dbReference type="Rhea" id="RHEA:24873"/>
        <dbReference type="ChEBI" id="CHEBI:15377"/>
        <dbReference type="ChEBI" id="CHEBI:35247"/>
        <dbReference type="ChEBI" id="CHEBI:43474"/>
        <dbReference type="ChEBI" id="CHEBI:58680"/>
        <dbReference type="EC" id="3.1.3.3"/>
    </reaction>
</comment>
<evidence type="ECO:0000256" key="5">
    <source>
        <dbReference type="ARBA" id="ARBA00022605"/>
    </source>
</evidence>
<evidence type="ECO:0000256" key="13">
    <source>
        <dbReference type="PIRSR" id="PIRSR604469-1"/>
    </source>
</evidence>
<dbReference type="Gene3D" id="3.40.50.1000">
    <property type="entry name" value="HAD superfamily/HAD-like"/>
    <property type="match status" value="1"/>
</dbReference>
<dbReference type="InterPro" id="IPR004469">
    <property type="entry name" value="PSP"/>
</dbReference>
<evidence type="ECO:0000256" key="4">
    <source>
        <dbReference type="ARBA" id="ARBA00012640"/>
    </source>
</evidence>
<feature type="active site" description="Nucleophile" evidence="13">
    <location>
        <position position="9"/>
    </location>
</feature>
<dbReference type="GO" id="GO:0006564">
    <property type="term" value="P:L-serine biosynthetic process"/>
    <property type="evidence" value="ECO:0007669"/>
    <property type="project" value="UniProtKB-KW"/>
</dbReference>
<evidence type="ECO:0000256" key="11">
    <source>
        <dbReference type="ARBA" id="ARBA00048138"/>
    </source>
</evidence>
<evidence type="ECO:0000256" key="2">
    <source>
        <dbReference type="ARBA" id="ARBA00005135"/>
    </source>
</evidence>
<dbReference type="SFLD" id="SFLDG01137">
    <property type="entry name" value="C1.6.1:_Phosphoserine_Phosphat"/>
    <property type="match status" value="1"/>
</dbReference>
<dbReference type="Pfam" id="PF12710">
    <property type="entry name" value="HAD"/>
    <property type="match status" value="1"/>
</dbReference>
<dbReference type="EC" id="3.1.3.3" evidence="4"/>
<dbReference type="SFLD" id="SFLDS00003">
    <property type="entry name" value="Haloacid_Dehalogenase"/>
    <property type="match status" value="1"/>
</dbReference>
<comment type="cofactor">
    <cofactor evidence="1">
        <name>Mg(2+)</name>
        <dbReference type="ChEBI" id="CHEBI:18420"/>
    </cofactor>
</comment>
<dbReference type="SFLD" id="SFLDG01136">
    <property type="entry name" value="C1.6:_Phosphoserine_Phosphatas"/>
    <property type="match status" value="1"/>
</dbReference>
<feature type="active site" description="Proton donor" evidence="13">
    <location>
        <position position="11"/>
    </location>
</feature>
<dbReference type="KEGG" id="rpla:A4Z71_03870"/>
<dbReference type="InterPro" id="IPR023214">
    <property type="entry name" value="HAD_sf"/>
</dbReference>
<dbReference type="GO" id="GO:0036424">
    <property type="term" value="F:L-phosphoserine phosphatase activity"/>
    <property type="evidence" value="ECO:0007669"/>
    <property type="project" value="InterPro"/>
</dbReference>
<dbReference type="RefSeq" id="WP_070954628.1">
    <property type="nucleotide sequence ID" value="NZ_CP015208.1"/>
</dbReference>
<keyword evidence="9" id="KW-0718">Serine biosynthesis</keyword>
<dbReference type="UniPathway" id="UPA00135">
    <property type="reaction ID" value="UER00198"/>
</dbReference>
<evidence type="ECO:0000256" key="7">
    <source>
        <dbReference type="ARBA" id="ARBA00022801"/>
    </source>
</evidence>
<keyword evidence="6" id="KW-0479">Metal-binding</keyword>
<evidence type="ECO:0000313" key="14">
    <source>
        <dbReference type="EMBL" id="AOY56118.1"/>
    </source>
</evidence>
<organism evidence="14 15">
    <name type="scientific">Candidatus Rhodoluna planktonica</name>
    <dbReference type="NCBI Taxonomy" id="535712"/>
    <lineage>
        <taxon>Bacteria</taxon>
        <taxon>Bacillati</taxon>
        <taxon>Actinomycetota</taxon>
        <taxon>Actinomycetes</taxon>
        <taxon>Micrococcales</taxon>
        <taxon>Microbacteriaceae</taxon>
        <taxon>Luna cluster</taxon>
        <taxon>Luna-1 subcluster</taxon>
        <taxon>Rhodoluna</taxon>
    </lineage>
</organism>
<sequence length="211" mass="22404">MTQLLVVFDVDSTLIRDEVIELLAELAGKRDEVAAVTASAMAGEIDFTESLVKRVSTLAGLPDSVFTEVFERITVTPGAKELIAAIHHAGGKVAAVSGGFSQVLEPLAKLLDLDFGKANHLEVVDGKLTGRVIGSIIDRDAKQRALLEWAEATNTPIDKTVAVGDGANDLGMMSVAGLSIAFTAKPVVREFAQIVVDEPDLTQLIEILQLN</sequence>
<reference evidence="14 15" key="1">
    <citation type="journal article" date="2016" name="Biochim. Biophys. Acta">
        <title>Photochemical characterization of actinorhodopsin and its functional existence in the natural host.</title>
        <authorList>
            <person name="Nakamura S."/>
            <person name="Kikukawa T."/>
            <person name="Tamogami J."/>
            <person name="Kamiya M."/>
            <person name="Aizawa T."/>
            <person name="Hahn M.W."/>
            <person name="Ihara K."/>
            <person name="Kamo N."/>
            <person name="Demura M."/>
        </authorList>
    </citation>
    <scope>NUCLEOTIDE SEQUENCE [LARGE SCALE GENOMIC DNA]</scope>
    <source>
        <strain evidence="14 15">MWH-Dar1</strain>
    </source>
</reference>
<dbReference type="PANTHER" id="PTHR43344">
    <property type="entry name" value="PHOSPHOSERINE PHOSPHATASE"/>
    <property type="match status" value="1"/>
</dbReference>
<dbReference type="OrthoDB" id="9792539at2"/>
<dbReference type="SFLD" id="SFLDF00029">
    <property type="entry name" value="phosphoserine_phosphatase"/>
    <property type="match status" value="1"/>
</dbReference>
<name>A0A1D9DZ83_9MICO</name>
<dbReference type="NCBIfam" id="TIGR00338">
    <property type="entry name" value="serB"/>
    <property type="match status" value="1"/>
</dbReference>